<evidence type="ECO:0000313" key="1">
    <source>
        <dbReference type="EMBL" id="RJQ89253.1"/>
    </source>
</evidence>
<evidence type="ECO:0000313" key="2">
    <source>
        <dbReference type="Proteomes" id="UP000285112"/>
    </source>
</evidence>
<sequence>MSGFHVDDGAYEKYARQVDPLGDEVWQAAQRHVGPHVTLGGDGFSAMGDESGFAGAYGERMRLLQQRLHALGGSWRQVGEAARATQGNFAAVEQEHSDIVRRLG</sequence>
<organism evidence="1 2">
    <name type="scientific">Amycolatopsis panacis</name>
    <dbReference type="NCBI Taxonomy" id="2340917"/>
    <lineage>
        <taxon>Bacteria</taxon>
        <taxon>Bacillati</taxon>
        <taxon>Actinomycetota</taxon>
        <taxon>Actinomycetes</taxon>
        <taxon>Pseudonocardiales</taxon>
        <taxon>Pseudonocardiaceae</taxon>
        <taxon>Amycolatopsis</taxon>
    </lineage>
</organism>
<reference evidence="1 2" key="1">
    <citation type="submission" date="2018-09" db="EMBL/GenBank/DDBJ databases">
        <title>YIM PH 21725 draft genome.</title>
        <authorList>
            <person name="Miao C."/>
        </authorList>
    </citation>
    <scope>NUCLEOTIDE SEQUENCE [LARGE SCALE GENOMIC DNA]</scope>
    <source>
        <strain evidence="2">YIM PH21725</strain>
    </source>
</reference>
<comment type="caution">
    <text evidence="1">The sequence shown here is derived from an EMBL/GenBank/DDBJ whole genome shotgun (WGS) entry which is preliminary data.</text>
</comment>
<keyword evidence="2" id="KW-1185">Reference proteome</keyword>
<dbReference type="OrthoDB" id="3625451at2"/>
<dbReference type="Proteomes" id="UP000285112">
    <property type="component" value="Unassembled WGS sequence"/>
</dbReference>
<accession>A0A419I9C9</accession>
<name>A0A419I9C9_9PSEU</name>
<dbReference type="RefSeq" id="WP_120022076.1">
    <property type="nucleotide sequence ID" value="NZ_QZFV01000060.1"/>
</dbReference>
<gene>
    <name evidence="1" type="ORF">D5S19_04590</name>
</gene>
<proteinExistence type="predicted"/>
<dbReference type="AlphaFoldDB" id="A0A419I9C9"/>
<protein>
    <recommendedName>
        <fullName evidence="3">ESX-1 secretion-associated protein</fullName>
    </recommendedName>
</protein>
<evidence type="ECO:0008006" key="3">
    <source>
        <dbReference type="Google" id="ProtNLM"/>
    </source>
</evidence>
<dbReference type="EMBL" id="QZFV01000060">
    <property type="protein sequence ID" value="RJQ89253.1"/>
    <property type="molecule type" value="Genomic_DNA"/>
</dbReference>